<accession>A0A919F4Y0</accession>
<dbReference type="InterPro" id="IPR002048">
    <property type="entry name" value="EF_hand_dom"/>
</dbReference>
<name>A0A919F4Y0_9XANT</name>
<comment type="caution">
    <text evidence="2">The sequence shown here is derived from an EMBL/GenBank/DDBJ whole genome shotgun (WGS) entry which is preliminary data.</text>
</comment>
<reference evidence="2" key="1">
    <citation type="journal article" date="2014" name="Int. J. Syst. Evol. Microbiol.">
        <title>Complete genome sequence of Corynebacterium casei LMG S-19264T (=DSM 44701T), isolated from a smear-ripened cheese.</title>
        <authorList>
            <consortium name="US DOE Joint Genome Institute (JGI-PGF)"/>
            <person name="Walter F."/>
            <person name="Albersmeier A."/>
            <person name="Kalinowski J."/>
            <person name="Ruckert C."/>
        </authorList>
    </citation>
    <scope>NUCLEOTIDE SEQUENCE</scope>
    <source>
        <strain evidence="2">JCM 13306</strain>
    </source>
</reference>
<organism evidence="2 3">
    <name type="scientific">Xanthomonas boreopolis</name>
    <dbReference type="NCBI Taxonomy" id="86183"/>
    <lineage>
        <taxon>Bacteria</taxon>
        <taxon>Pseudomonadati</taxon>
        <taxon>Pseudomonadota</taxon>
        <taxon>Gammaproteobacteria</taxon>
        <taxon>Lysobacterales</taxon>
        <taxon>Lysobacteraceae</taxon>
        <taxon>Xanthomonas</taxon>
    </lineage>
</organism>
<protein>
    <recommendedName>
        <fullName evidence="1">EF-hand domain-containing protein</fullName>
    </recommendedName>
</protein>
<keyword evidence="3" id="KW-1185">Reference proteome</keyword>
<evidence type="ECO:0000313" key="2">
    <source>
        <dbReference type="EMBL" id="GHH47428.1"/>
    </source>
</evidence>
<evidence type="ECO:0000259" key="1">
    <source>
        <dbReference type="PROSITE" id="PS50222"/>
    </source>
</evidence>
<dbReference type="InterPro" id="IPR011992">
    <property type="entry name" value="EF-hand-dom_pair"/>
</dbReference>
<sequence>MVPLLVPSLRANRRRTALPHSARGMALEGGRSQPSPRSMTLARSIHAIALCGLFASGLAGAQTYGTVPKDSAVSEPLRDVPVNVRSEPLADGEVTHQAHLAMPVGEAPVTVRTIQPNSVVGDYKIDFAALDTDGDGFISREEAQANPALADEFDSLDTARRGKLGREQLAGWLK</sequence>
<dbReference type="SUPFAM" id="SSF47473">
    <property type="entry name" value="EF-hand"/>
    <property type="match status" value="1"/>
</dbReference>
<reference evidence="2" key="2">
    <citation type="submission" date="2020-09" db="EMBL/GenBank/DDBJ databases">
        <authorList>
            <person name="Sun Q."/>
            <person name="Ohkuma M."/>
        </authorList>
    </citation>
    <scope>NUCLEOTIDE SEQUENCE</scope>
    <source>
        <strain evidence="2">JCM 13306</strain>
    </source>
</reference>
<feature type="domain" description="EF-hand" evidence="1">
    <location>
        <begin position="118"/>
        <end position="153"/>
    </location>
</feature>
<dbReference type="EMBL" id="BNBA01000002">
    <property type="protein sequence ID" value="GHH47428.1"/>
    <property type="molecule type" value="Genomic_DNA"/>
</dbReference>
<evidence type="ECO:0000313" key="3">
    <source>
        <dbReference type="Proteomes" id="UP000623958"/>
    </source>
</evidence>
<dbReference type="Gene3D" id="1.10.238.10">
    <property type="entry name" value="EF-hand"/>
    <property type="match status" value="1"/>
</dbReference>
<dbReference type="GO" id="GO:0005509">
    <property type="term" value="F:calcium ion binding"/>
    <property type="evidence" value="ECO:0007669"/>
    <property type="project" value="InterPro"/>
</dbReference>
<dbReference type="AlphaFoldDB" id="A0A919F4Y0"/>
<gene>
    <name evidence="2" type="ORF">GCM10009090_03860</name>
</gene>
<dbReference type="Proteomes" id="UP000623958">
    <property type="component" value="Unassembled WGS sequence"/>
</dbReference>
<proteinExistence type="predicted"/>
<dbReference type="PROSITE" id="PS50222">
    <property type="entry name" value="EF_HAND_2"/>
    <property type="match status" value="1"/>
</dbReference>